<organism evidence="2 3">
    <name type="scientific">Apiospora kogelbergensis</name>
    <dbReference type="NCBI Taxonomy" id="1337665"/>
    <lineage>
        <taxon>Eukaryota</taxon>
        <taxon>Fungi</taxon>
        <taxon>Dikarya</taxon>
        <taxon>Ascomycota</taxon>
        <taxon>Pezizomycotina</taxon>
        <taxon>Sordariomycetes</taxon>
        <taxon>Xylariomycetidae</taxon>
        <taxon>Amphisphaeriales</taxon>
        <taxon>Apiosporaceae</taxon>
        <taxon>Apiospora</taxon>
    </lineage>
</organism>
<proteinExistence type="predicted"/>
<keyword evidence="1" id="KW-0472">Membrane</keyword>
<keyword evidence="1" id="KW-0812">Transmembrane</keyword>
<dbReference type="AlphaFoldDB" id="A0AAW0QQS7"/>
<evidence type="ECO:0000313" key="3">
    <source>
        <dbReference type="Proteomes" id="UP001392437"/>
    </source>
</evidence>
<feature type="transmembrane region" description="Helical" evidence="1">
    <location>
        <begin position="37"/>
        <end position="54"/>
    </location>
</feature>
<keyword evidence="3" id="KW-1185">Reference proteome</keyword>
<reference evidence="2 3" key="1">
    <citation type="submission" date="2023-01" db="EMBL/GenBank/DDBJ databases">
        <title>Analysis of 21 Apiospora genomes using comparative genomics revels a genus with tremendous synthesis potential of carbohydrate active enzymes and secondary metabolites.</title>
        <authorList>
            <person name="Sorensen T."/>
        </authorList>
    </citation>
    <scope>NUCLEOTIDE SEQUENCE [LARGE SCALE GENOMIC DNA]</scope>
    <source>
        <strain evidence="2 3">CBS 117206</strain>
    </source>
</reference>
<evidence type="ECO:0000256" key="1">
    <source>
        <dbReference type="SAM" id="Phobius"/>
    </source>
</evidence>
<keyword evidence="1" id="KW-1133">Transmembrane helix</keyword>
<name>A0AAW0QQS7_9PEZI</name>
<protein>
    <submittedName>
        <fullName evidence="2">Uncharacterized protein</fullName>
    </submittedName>
</protein>
<comment type="caution">
    <text evidence="2">The sequence shown here is derived from an EMBL/GenBank/DDBJ whole genome shotgun (WGS) entry which is preliminary data.</text>
</comment>
<dbReference type="EMBL" id="JAQQWP010000006">
    <property type="protein sequence ID" value="KAK8114107.1"/>
    <property type="molecule type" value="Genomic_DNA"/>
</dbReference>
<sequence>MAVHIYGVPKAQGSRLKAQGSRLKAQGSQGVPPPAPFFFFFFFCPPLVFVWLQLGRLTPPVIKVQIRWE</sequence>
<gene>
    <name evidence="2" type="ORF">PG999_006176</name>
</gene>
<dbReference type="Proteomes" id="UP001392437">
    <property type="component" value="Unassembled WGS sequence"/>
</dbReference>
<accession>A0AAW0QQS7</accession>
<evidence type="ECO:0000313" key="2">
    <source>
        <dbReference type="EMBL" id="KAK8114107.1"/>
    </source>
</evidence>